<dbReference type="PANTHER" id="PTHR47784">
    <property type="entry name" value="STEROL UPTAKE CONTROL PROTEIN 2"/>
    <property type="match status" value="1"/>
</dbReference>
<evidence type="ECO:0000313" key="2">
    <source>
        <dbReference type="EMBL" id="PMD41218.1"/>
    </source>
</evidence>
<evidence type="ECO:0000313" key="3">
    <source>
        <dbReference type="Proteomes" id="UP000235786"/>
    </source>
</evidence>
<dbReference type="Pfam" id="PF12013">
    <property type="entry name" value="OrsD"/>
    <property type="match status" value="1"/>
</dbReference>
<gene>
    <name evidence="2" type="ORF">L207DRAFT_543462</name>
</gene>
<keyword evidence="3" id="KW-1185">Reference proteome</keyword>
<dbReference type="OrthoDB" id="416217at2759"/>
<evidence type="ECO:0000256" key="1">
    <source>
        <dbReference type="SAM" id="MobiDB-lite"/>
    </source>
</evidence>
<organism evidence="2 3">
    <name type="scientific">Hyaloscypha variabilis (strain UAMH 11265 / GT02V1 / F)</name>
    <name type="common">Meliniomyces variabilis</name>
    <dbReference type="NCBI Taxonomy" id="1149755"/>
    <lineage>
        <taxon>Eukaryota</taxon>
        <taxon>Fungi</taxon>
        <taxon>Dikarya</taxon>
        <taxon>Ascomycota</taxon>
        <taxon>Pezizomycotina</taxon>
        <taxon>Leotiomycetes</taxon>
        <taxon>Helotiales</taxon>
        <taxon>Hyaloscyphaceae</taxon>
        <taxon>Hyaloscypha</taxon>
        <taxon>Hyaloscypha variabilis</taxon>
    </lineage>
</organism>
<accession>A0A2J6RRS0</accession>
<dbReference type="AlphaFoldDB" id="A0A2J6RRS0"/>
<feature type="region of interest" description="Disordered" evidence="1">
    <location>
        <begin position="149"/>
        <end position="182"/>
    </location>
</feature>
<protein>
    <recommendedName>
        <fullName evidence="4">C2H2-type domain-containing protein</fullName>
    </recommendedName>
</protein>
<sequence length="527" mass="59420">MSPSTRLHDTDPVSPVLLLQYLPVHKVLICKECRYAIQPSAISRHLKDLHHIYRSDRKQLIEYTTGLDLAQPDDVVLPPPHEAPVPFLPTESGLVCAREGCNHLCVTTKRMKSHWATAHKDIVGGGSQWHPVILQTFFKGNQLKYFIVSPPSTPEPQSTQSPKTNSECDTRMSEPTPPSDYSESCSCSQVSELVPPSDWSTDDKELFNHFVRSTYYDMGAGPYSRELWRTSIPGLAYEHEFLKHGILACAALHLAYLNPPERRRYQMIAACHQARGLPPFRALIAAPTEENCNPILAFANLLVVHCFAAEEQDAEFFLLKGDRDATTLSGMPDWLEVIRGSCTIFSHVWSNMRMGMLKPLIDETMSDEALPIIPDNPEHSARLRELLQLPIIGKNPPTGELLGQTMTAYSTALICLARAFGSAEAAKVNGTFSMWTAVQIWPARVPMEYLELLRRKEPAALVLLAHYCILLAPLEDSWYMSGFRKRLLMRIYFQLDDEWRKWLDWPFAEVGLTPPTAEDIRRCPGAA</sequence>
<dbReference type="InterPro" id="IPR022698">
    <property type="entry name" value="OrsD"/>
</dbReference>
<proteinExistence type="predicted"/>
<dbReference type="GO" id="GO:0001228">
    <property type="term" value="F:DNA-binding transcription activator activity, RNA polymerase II-specific"/>
    <property type="evidence" value="ECO:0007669"/>
    <property type="project" value="TreeGrafter"/>
</dbReference>
<dbReference type="STRING" id="1149755.A0A2J6RRS0"/>
<dbReference type="PANTHER" id="PTHR47784:SF5">
    <property type="entry name" value="STEROL UPTAKE CONTROL PROTEIN 2"/>
    <property type="match status" value="1"/>
</dbReference>
<reference evidence="2 3" key="1">
    <citation type="submission" date="2016-04" db="EMBL/GenBank/DDBJ databases">
        <title>A degradative enzymes factory behind the ericoid mycorrhizal symbiosis.</title>
        <authorList>
            <consortium name="DOE Joint Genome Institute"/>
            <person name="Martino E."/>
            <person name="Morin E."/>
            <person name="Grelet G."/>
            <person name="Kuo A."/>
            <person name="Kohler A."/>
            <person name="Daghino S."/>
            <person name="Barry K."/>
            <person name="Choi C."/>
            <person name="Cichocki N."/>
            <person name="Clum A."/>
            <person name="Copeland A."/>
            <person name="Hainaut M."/>
            <person name="Haridas S."/>
            <person name="Labutti K."/>
            <person name="Lindquist E."/>
            <person name="Lipzen A."/>
            <person name="Khouja H.-R."/>
            <person name="Murat C."/>
            <person name="Ohm R."/>
            <person name="Olson A."/>
            <person name="Spatafora J."/>
            <person name="Veneault-Fourrey C."/>
            <person name="Henrissat B."/>
            <person name="Grigoriev I."/>
            <person name="Martin F."/>
            <person name="Perotto S."/>
        </authorList>
    </citation>
    <scope>NUCLEOTIDE SEQUENCE [LARGE SCALE GENOMIC DNA]</scope>
    <source>
        <strain evidence="2 3">F</strain>
    </source>
</reference>
<name>A0A2J6RRS0_HYAVF</name>
<dbReference type="InterPro" id="IPR053157">
    <property type="entry name" value="Sterol_Uptake_Regulator"/>
</dbReference>
<dbReference type="EMBL" id="KZ613944">
    <property type="protein sequence ID" value="PMD41218.1"/>
    <property type="molecule type" value="Genomic_DNA"/>
</dbReference>
<dbReference type="Proteomes" id="UP000235786">
    <property type="component" value="Unassembled WGS sequence"/>
</dbReference>
<evidence type="ECO:0008006" key="4">
    <source>
        <dbReference type="Google" id="ProtNLM"/>
    </source>
</evidence>